<keyword evidence="4 7" id="KW-1133">Transmembrane helix</keyword>
<protein>
    <submittedName>
        <fullName evidence="9">PspC domain-containing protein</fullName>
    </submittedName>
</protein>
<evidence type="ECO:0000259" key="8">
    <source>
        <dbReference type="Pfam" id="PF04024"/>
    </source>
</evidence>
<organism evidence="9 10">
    <name type="scientific">Saccharopolyspora montiporae</name>
    <dbReference type="NCBI Taxonomy" id="2781240"/>
    <lineage>
        <taxon>Bacteria</taxon>
        <taxon>Bacillati</taxon>
        <taxon>Actinomycetota</taxon>
        <taxon>Actinomycetes</taxon>
        <taxon>Pseudonocardiales</taxon>
        <taxon>Pseudonocardiaceae</taxon>
        <taxon>Saccharopolyspora</taxon>
    </lineage>
</organism>
<keyword evidence="10" id="KW-1185">Reference proteome</keyword>
<evidence type="ECO:0000256" key="6">
    <source>
        <dbReference type="SAM" id="MobiDB-lite"/>
    </source>
</evidence>
<proteinExistence type="predicted"/>
<dbReference type="EMBL" id="JADEYC010000009">
    <property type="protein sequence ID" value="MBE9374069.1"/>
    <property type="molecule type" value="Genomic_DNA"/>
</dbReference>
<dbReference type="PANTHER" id="PTHR33885:SF3">
    <property type="entry name" value="PHAGE SHOCK PROTEIN C"/>
    <property type="match status" value="1"/>
</dbReference>
<feature type="domain" description="Phage shock protein PspC N-terminal" evidence="8">
    <location>
        <begin position="82"/>
        <end position="137"/>
    </location>
</feature>
<evidence type="ECO:0000256" key="3">
    <source>
        <dbReference type="ARBA" id="ARBA00022692"/>
    </source>
</evidence>
<feature type="compositionally biased region" description="Pro residues" evidence="6">
    <location>
        <begin position="11"/>
        <end position="29"/>
    </location>
</feature>
<evidence type="ECO:0000256" key="7">
    <source>
        <dbReference type="SAM" id="Phobius"/>
    </source>
</evidence>
<evidence type="ECO:0000256" key="5">
    <source>
        <dbReference type="ARBA" id="ARBA00023136"/>
    </source>
</evidence>
<feature type="region of interest" description="Disordered" evidence="6">
    <location>
        <begin position="1"/>
        <end position="80"/>
    </location>
</feature>
<feature type="transmembrane region" description="Helical" evidence="7">
    <location>
        <begin position="107"/>
        <end position="135"/>
    </location>
</feature>
<dbReference type="Proteomes" id="UP000598360">
    <property type="component" value="Unassembled WGS sequence"/>
</dbReference>
<feature type="compositionally biased region" description="Low complexity" evidence="6">
    <location>
        <begin position="30"/>
        <end position="79"/>
    </location>
</feature>
<keyword evidence="3 7" id="KW-0812">Transmembrane</keyword>
<name>A0A929B6E1_9PSEU</name>
<dbReference type="InterPro" id="IPR052027">
    <property type="entry name" value="PspC"/>
</dbReference>
<reference evidence="9" key="1">
    <citation type="submission" date="2020-10" db="EMBL/GenBank/DDBJ databases">
        <title>Diversity and distribution of actinomycetes associated with coral in the coast of Hainan.</title>
        <authorList>
            <person name="Li F."/>
        </authorList>
    </citation>
    <scope>NUCLEOTIDE SEQUENCE</scope>
    <source>
        <strain evidence="9">HNM0983</strain>
    </source>
</reference>
<evidence type="ECO:0000313" key="9">
    <source>
        <dbReference type="EMBL" id="MBE9374069.1"/>
    </source>
</evidence>
<keyword evidence="2" id="KW-1003">Cell membrane</keyword>
<comment type="caution">
    <text evidence="9">The sequence shown here is derived from an EMBL/GenBank/DDBJ whole genome shotgun (WGS) entry which is preliminary data.</text>
</comment>
<dbReference type="RefSeq" id="WP_193927509.1">
    <property type="nucleotide sequence ID" value="NZ_JADEYC010000009.1"/>
</dbReference>
<evidence type="ECO:0000256" key="2">
    <source>
        <dbReference type="ARBA" id="ARBA00022475"/>
    </source>
</evidence>
<dbReference type="InterPro" id="IPR007168">
    <property type="entry name" value="Phageshock_PspC_N"/>
</dbReference>
<evidence type="ECO:0000313" key="10">
    <source>
        <dbReference type="Proteomes" id="UP000598360"/>
    </source>
</evidence>
<keyword evidence="5 7" id="KW-0472">Membrane</keyword>
<evidence type="ECO:0000256" key="4">
    <source>
        <dbReference type="ARBA" id="ARBA00022989"/>
    </source>
</evidence>
<dbReference type="Pfam" id="PF04024">
    <property type="entry name" value="PspC"/>
    <property type="match status" value="1"/>
</dbReference>
<dbReference type="GO" id="GO:0005886">
    <property type="term" value="C:plasma membrane"/>
    <property type="evidence" value="ECO:0007669"/>
    <property type="project" value="UniProtKB-SubCell"/>
</dbReference>
<gene>
    <name evidence="9" type="ORF">IQ251_06365</name>
</gene>
<comment type="subcellular location">
    <subcellularLocation>
        <location evidence="1">Cell membrane</location>
        <topology evidence="1">Single-pass membrane protein</topology>
    </subcellularLocation>
</comment>
<sequence length="152" mass="14884">MSDAQNTPDPANGPDPVNSPVPIDGPNPDGPNQAGAANPGGPDPVGDAGPADQDPSTPEAAPAGGTGAAHAGRTAGPPARLFRRSRDDAMIAGICGGAGKLLGVDPVLVRLAMTALALFGVGIGVLMYLVCWVIVPLEEPAPEPALPSGTGT</sequence>
<evidence type="ECO:0000256" key="1">
    <source>
        <dbReference type="ARBA" id="ARBA00004162"/>
    </source>
</evidence>
<dbReference type="AlphaFoldDB" id="A0A929B6E1"/>
<accession>A0A929B6E1</accession>
<dbReference type="PANTHER" id="PTHR33885">
    <property type="entry name" value="PHAGE SHOCK PROTEIN C"/>
    <property type="match status" value="1"/>
</dbReference>